<dbReference type="EMBL" id="BLLF01000259">
    <property type="protein sequence ID" value="GFH09749.1"/>
    <property type="molecule type" value="Genomic_DNA"/>
</dbReference>
<dbReference type="SUPFAM" id="SSF53098">
    <property type="entry name" value="Ribonuclease H-like"/>
    <property type="match status" value="1"/>
</dbReference>
<gene>
    <name evidence="1" type="ORF">HaLaN_04948</name>
</gene>
<name>A0A699YTN7_HAELA</name>
<feature type="non-terminal residue" evidence="1">
    <location>
        <position position="1"/>
    </location>
</feature>
<dbReference type="PANTHER" id="PTHR45861:SF1">
    <property type="entry name" value="DNA POLYMERASE ALPHA CATALYTIC SUBUNIT"/>
    <property type="match status" value="1"/>
</dbReference>
<dbReference type="GO" id="GO:0003887">
    <property type="term" value="F:DNA-directed DNA polymerase activity"/>
    <property type="evidence" value="ECO:0007669"/>
    <property type="project" value="TreeGrafter"/>
</dbReference>
<dbReference type="GO" id="GO:0003697">
    <property type="term" value="F:single-stranded DNA binding"/>
    <property type="evidence" value="ECO:0007669"/>
    <property type="project" value="TreeGrafter"/>
</dbReference>
<reference evidence="1 2" key="1">
    <citation type="submission" date="2020-02" db="EMBL/GenBank/DDBJ databases">
        <title>Draft genome sequence of Haematococcus lacustris strain NIES-144.</title>
        <authorList>
            <person name="Morimoto D."/>
            <person name="Nakagawa S."/>
            <person name="Yoshida T."/>
            <person name="Sawayama S."/>
        </authorList>
    </citation>
    <scope>NUCLEOTIDE SEQUENCE [LARGE SCALE GENOMIC DNA]</scope>
    <source>
        <strain evidence="1 2">NIES-144</strain>
    </source>
</reference>
<feature type="non-terminal residue" evidence="1">
    <location>
        <position position="180"/>
    </location>
</feature>
<evidence type="ECO:0000313" key="2">
    <source>
        <dbReference type="Proteomes" id="UP000485058"/>
    </source>
</evidence>
<sequence length="180" mass="19761">MLLPNPSPSPTATSGQGQQGSKWASVCCVVKGCQRSLLVVPQPDVFRDEDGSIALLEAEVKAEPGRKLELLKLLQERCSAVKAELREVLQRHGIRSFRMVPVKRSYAFEVPGVPHGEQWCLKVRYAATDPALPHGLTGTTFVAIFGANASCLESLVLKRGLRGPSWVRLREPKKVDYGNQ</sequence>
<dbReference type="GO" id="GO:0003682">
    <property type="term" value="F:chromatin binding"/>
    <property type="evidence" value="ECO:0007669"/>
    <property type="project" value="TreeGrafter"/>
</dbReference>
<accession>A0A699YTN7</accession>
<keyword evidence="2" id="KW-1185">Reference proteome</keyword>
<organism evidence="1 2">
    <name type="scientific">Haematococcus lacustris</name>
    <name type="common">Green alga</name>
    <name type="synonym">Haematococcus pluvialis</name>
    <dbReference type="NCBI Taxonomy" id="44745"/>
    <lineage>
        <taxon>Eukaryota</taxon>
        <taxon>Viridiplantae</taxon>
        <taxon>Chlorophyta</taxon>
        <taxon>core chlorophytes</taxon>
        <taxon>Chlorophyceae</taxon>
        <taxon>CS clade</taxon>
        <taxon>Chlamydomonadales</taxon>
        <taxon>Haematococcaceae</taxon>
        <taxon>Haematococcus</taxon>
    </lineage>
</organism>
<comment type="caution">
    <text evidence="1">The sequence shown here is derived from an EMBL/GenBank/DDBJ whole genome shotgun (WGS) entry which is preliminary data.</text>
</comment>
<protein>
    <submittedName>
        <fullName evidence="1">DNA polymerase</fullName>
    </submittedName>
</protein>
<dbReference type="Gene3D" id="3.30.70.2820">
    <property type="match status" value="1"/>
</dbReference>
<evidence type="ECO:0000313" key="1">
    <source>
        <dbReference type="EMBL" id="GFH09749.1"/>
    </source>
</evidence>
<dbReference type="GO" id="GO:0003688">
    <property type="term" value="F:DNA replication origin binding"/>
    <property type="evidence" value="ECO:0007669"/>
    <property type="project" value="TreeGrafter"/>
</dbReference>
<dbReference type="PANTHER" id="PTHR45861">
    <property type="entry name" value="DNA POLYMERASE ALPHA CATALYTIC SUBUNIT"/>
    <property type="match status" value="1"/>
</dbReference>
<dbReference type="InterPro" id="IPR012337">
    <property type="entry name" value="RNaseH-like_sf"/>
</dbReference>
<proteinExistence type="predicted"/>
<dbReference type="GO" id="GO:0006273">
    <property type="term" value="P:lagging strand elongation"/>
    <property type="evidence" value="ECO:0007669"/>
    <property type="project" value="TreeGrafter"/>
</dbReference>
<dbReference type="Proteomes" id="UP000485058">
    <property type="component" value="Unassembled WGS sequence"/>
</dbReference>
<dbReference type="GO" id="GO:0006272">
    <property type="term" value="P:leading strand elongation"/>
    <property type="evidence" value="ECO:0007669"/>
    <property type="project" value="TreeGrafter"/>
</dbReference>
<dbReference type="GO" id="GO:1902975">
    <property type="term" value="P:mitotic DNA replication initiation"/>
    <property type="evidence" value="ECO:0007669"/>
    <property type="project" value="TreeGrafter"/>
</dbReference>
<dbReference type="GO" id="GO:0005658">
    <property type="term" value="C:alpha DNA polymerase:primase complex"/>
    <property type="evidence" value="ECO:0007669"/>
    <property type="project" value="TreeGrafter"/>
</dbReference>
<dbReference type="AlphaFoldDB" id="A0A699YTN7"/>